<organism evidence="2 3">
    <name type="scientific">Oikopleura dioica</name>
    <name type="common">Tunicate</name>
    <dbReference type="NCBI Taxonomy" id="34765"/>
    <lineage>
        <taxon>Eukaryota</taxon>
        <taxon>Metazoa</taxon>
        <taxon>Chordata</taxon>
        <taxon>Tunicata</taxon>
        <taxon>Appendicularia</taxon>
        <taxon>Copelata</taxon>
        <taxon>Oikopleuridae</taxon>
        <taxon>Oikopleura</taxon>
    </lineage>
</organism>
<feature type="compositionally biased region" description="Basic and acidic residues" evidence="1">
    <location>
        <begin position="17"/>
        <end position="30"/>
    </location>
</feature>
<evidence type="ECO:0000313" key="3">
    <source>
        <dbReference type="Proteomes" id="UP001158576"/>
    </source>
</evidence>
<sequence length="70" mass="7788">MSLEGGSNVTGPKLKLHGKESETKSEETNAKARKRSQKWVTTQNLTSVASFFPSSIHKSRMPFEDGAYEE</sequence>
<proteinExistence type="predicted"/>
<name>A0ABN7S1A4_OIKDI</name>
<dbReference type="Proteomes" id="UP001158576">
    <property type="component" value="Chromosome PAR"/>
</dbReference>
<reference evidence="2 3" key="1">
    <citation type="submission" date="2021-04" db="EMBL/GenBank/DDBJ databases">
        <authorList>
            <person name="Bliznina A."/>
        </authorList>
    </citation>
    <scope>NUCLEOTIDE SEQUENCE [LARGE SCALE GENOMIC DNA]</scope>
</reference>
<feature type="compositionally biased region" description="Polar residues" evidence="1">
    <location>
        <begin position="1"/>
        <end position="10"/>
    </location>
</feature>
<accession>A0ABN7S1A4</accession>
<dbReference type="EMBL" id="OU015568">
    <property type="protein sequence ID" value="CAG5088840.1"/>
    <property type="molecule type" value="Genomic_DNA"/>
</dbReference>
<feature type="region of interest" description="Disordered" evidence="1">
    <location>
        <begin position="1"/>
        <end position="39"/>
    </location>
</feature>
<evidence type="ECO:0000313" key="2">
    <source>
        <dbReference type="EMBL" id="CAG5088840.1"/>
    </source>
</evidence>
<keyword evidence="3" id="KW-1185">Reference proteome</keyword>
<protein>
    <submittedName>
        <fullName evidence="2">Oidioi.mRNA.OKI2018_I69.PAR.g11987.t1.cds</fullName>
    </submittedName>
</protein>
<gene>
    <name evidence="2" type="ORF">OKIOD_LOCUS3545</name>
</gene>
<evidence type="ECO:0000256" key="1">
    <source>
        <dbReference type="SAM" id="MobiDB-lite"/>
    </source>
</evidence>